<dbReference type="Gene3D" id="3.40.50.720">
    <property type="entry name" value="NAD(P)-binding Rossmann-like Domain"/>
    <property type="match status" value="1"/>
</dbReference>
<accession>A0A1G1ZUS2</accession>
<evidence type="ECO:0000313" key="3">
    <source>
        <dbReference type="Proteomes" id="UP000177690"/>
    </source>
</evidence>
<organism evidence="2 3">
    <name type="scientific">Candidatus Harrisonbacteria bacterium RIFCSPLOWO2_02_FULL_41_13b</name>
    <dbReference type="NCBI Taxonomy" id="1798409"/>
    <lineage>
        <taxon>Bacteria</taxon>
        <taxon>Candidatus Harrisoniibacteriota</taxon>
    </lineage>
</organism>
<dbReference type="STRING" id="1798409.A3I24_02195"/>
<dbReference type="EMBL" id="MHJL01000004">
    <property type="protein sequence ID" value="OGY68219.1"/>
    <property type="molecule type" value="Genomic_DNA"/>
</dbReference>
<sequence>MFFHRKEGLPTTIMRLPAIYGPGASYGLATAFFLNARGVLPPILIGNPHNKTPLIHVEDVIRVADFLSGVPESNGEIYNVTDYYGSYPVEKVAKLIGEQLNNGYGNFSLPAWILKVFIALVQLRAKQLSGQPLIDPELGHMSVLNAWMSNAKLLSLLSQYGFSESFFKYPDGLKGLIEVIQWYKKEGKL</sequence>
<name>A0A1G1ZUS2_9BACT</name>
<dbReference type="Pfam" id="PF01370">
    <property type="entry name" value="Epimerase"/>
    <property type="match status" value="1"/>
</dbReference>
<feature type="domain" description="NAD-dependent epimerase/dehydratase" evidence="1">
    <location>
        <begin position="4"/>
        <end position="80"/>
    </location>
</feature>
<evidence type="ECO:0000259" key="1">
    <source>
        <dbReference type="Pfam" id="PF01370"/>
    </source>
</evidence>
<dbReference type="InterPro" id="IPR036291">
    <property type="entry name" value="NAD(P)-bd_dom_sf"/>
</dbReference>
<comment type="caution">
    <text evidence="2">The sequence shown here is derived from an EMBL/GenBank/DDBJ whole genome shotgun (WGS) entry which is preliminary data.</text>
</comment>
<protein>
    <recommendedName>
        <fullName evidence="1">NAD-dependent epimerase/dehydratase domain-containing protein</fullName>
    </recommendedName>
</protein>
<evidence type="ECO:0000313" key="2">
    <source>
        <dbReference type="EMBL" id="OGY68219.1"/>
    </source>
</evidence>
<dbReference type="Proteomes" id="UP000177690">
    <property type="component" value="Unassembled WGS sequence"/>
</dbReference>
<dbReference type="InterPro" id="IPR001509">
    <property type="entry name" value="Epimerase_deHydtase"/>
</dbReference>
<reference evidence="2 3" key="1">
    <citation type="journal article" date="2016" name="Nat. Commun.">
        <title>Thousands of microbial genomes shed light on interconnected biogeochemical processes in an aquifer system.</title>
        <authorList>
            <person name="Anantharaman K."/>
            <person name="Brown C.T."/>
            <person name="Hug L.A."/>
            <person name="Sharon I."/>
            <person name="Castelle C.J."/>
            <person name="Probst A.J."/>
            <person name="Thomas B.C."/>
            <person name="Singh A."/>
            <person name="Wilkins M.J."/>
            <person name="Karaoz U."/>
            <person name="Brodie E.L."/>
            <person name="Williams K.H."/>
            <person name="Hubbard S.S."/>
            <person name="Banfield J.F."/>
        </authorList>
    </citation>
    <scope>NUCLEOTIDE SEQUENCE [LARGE SCALE GENOMIC DNA]</scope>
</reference>
<dbReference type="SUPFAM" id="SSF51735">
    <property type="entry name" value="NAD(P)-binding Rossmann-fold domains"/>
    <property type="match status" value="1"/>
</dbReference>
<dbReference type="AlphaFoldDB" id="A0A1G1ZUS2"/>
<gene>
    <name evidence="2" type="ORF">A3I24_02195</name>
</gene>
<proteinExistence type="predicted"/>